<dbReference type="InterPro" id="IPR012823">
    <property type="entry name" value="Flagell_FliJ"/>
</dbReference>
<keyword evidence="11" id="KW-0966">Cell projection</keyword>
<dbReference type="Gene3D" id="1.10.287.1700">
    <property type="match status" value="1"/>
</dbReference>
<evidence type="ECO:0000256" key="10">
    <source>
        <dbReference type="ARBA" id="ARBA00023225"/>
    </source>
</evidence>
<accession>A0ABT9IVR1</accession>
<keyword evidence="9" id="KW-0472">Membrane</keyword>
<protein>
    <recommendedName>
        <fullName evidence="3">Flagellar FliJ protein</fullName>
    </recommendedName>
</protein>
<evidence type="ECO:0000313" key="12">
    <source>
        <dbReference type="Proteomes" id="UP001231941"/>
    </source>
</evidence>
<evidence type="ECO:0000256" key="7">
    <source>
        <dbReference type="ARBA" id="ARBA00022795"/>
    </source>
</evidence>
<evidence type="ECO:0000256" key="6">
    <source>
        <dbReference type="ARBA" id="ARBA00022500"/>
    </source>
</evidence>
<evidence type="ECO:0000256" key="1">
    <source>
        <dbReference type="ARBA" id="ARBA00004413"/>
    </source>
</evidence>
<keyword evidence="11" id="KW-0282">Flagellum</keyword>
<keyword evidence="10" id="KW-1006">Bacterial flagellum protein export</keyword>
<dbReference type="RefSeq" id="WP_305990710.1">
    <property type="nucleotide sequence ID" value="NZ_JAVAMP010000001.1"/>
</dbReference>
<comment type="subcellular location">
    <subcellularLocation>
        <location evidence="1">Cell membrane</location>
        <topology evidence="1">Peripheral membrane protein</topology>
        <orientation evidence="1">Cytoplasmic side</orientation>
    </subcellularLocation>
</comment>
<evidence type="ECO:0000256" key="4">
    <source>
        <dbReference type="ARBA" id="ARBA00022448"/>
    </source>
</evidence>
<gene>
    <name evidence="11" type="ORF">Q5Y73_04945</name>
</gene>
<keyword evidence="11" id="KW-0969">Cilium</keyword>
<evidence type="ECO:0000256" key="8">
    <source>
        <dbReference type="ARBA" id="ARBA00022927"/>
    </source>
</evidence>
<organism evidence="11 12">
    <name type="scientific">Chengkuizengella axinellae</name>
    <dbReference type="NCBI Taxonomy" id="3064388"/>
    <lineage>
        <taxon>Bacteria</taxon>
        <taxon>Bacillati</taxon>
        <taxon>Bacillota</taxon>
        <taxon>Bacilli</taxon>
        <taxon>Bacillales</taxon>
        <taxon>Paenibacillaceae</taxon>
        <taxon>Chengkuizengella</taxon>
    </lineage>
</organism>
<dbReference type="EMBL" id="JAVAMP010000001">
    <property type="protein sequence ID" value="MDP5273441.1"/>
    <property type="molecule type" value="Genomic_DNA"/>
</dbReference>
<sequence>MVYKYPMQKIVDYKNSIKTQAEWKLTEALSQLNTENEKMSKLQLEKNSRYQQFHATIKEKTQVSELQNMSSYILYLNDHIEKQHEDLKTAHVAVTSSKDHLKKKMIDEKVWVNAKEKSYTEFKEKTYKKETIELDEIGMRVQR</sequence>
<keyword evidence="4" id="KW-0813">Transport</keyword>
<keyword evidence="8" id="KW-0653">Protein transport</keyword>
<reference evidence="11 12" key="1">
    <citation type="submission" date="2023-08" db="EMBL/GenBank/DDBJ databases">
        <authorList>
            <person name="Park J.-S."/>
        </authorList>
    </citation>
    <scope>NUCLEOTIDE SEQUENCE [LARGE SCALE GENOMIC DNA]</scope>
    <source>
        <strain evidence="11 12">2205SS18-9</strain>
    </source>
</reference>
<dbReference type="InterPro" id="IPR053716">
    <property type="entry name" value="Flag_assembly_chemotaxis_eff"/>
</dbReference>
<comment type="caution">
    <text evidence="11">The sequence shown here is derived from an EMBL/GenBank/DDBJ whole genome shotgun (WGS) entry which is preliminary data.</text>
</comment>
<keyword evidence="12" id="KW-1185">Reference proteome</keyword>
<dbReference type="Pfam" id="PF02050">
    <property type="entry name" value="FliJ"/>
    <property type="match status" value="1"/>
</dbReference>
<dbReference type="Proteomes" id="UP001231941">
    <property type="component" value="Unassembled WGS sequence"/>
</dbReference>
<evidence type="ECO:0000256" key="9">
    <source>
        <dbReference type="ARBA" id="ARBA00023136"/>
    </source>
</evidence>
<name>A0ABT9IVR1_9BACL</name>
<evidence type="ECO:0000256" key="2">
    <source>
        <dbReference type="ARBA" id="ARBA00010004"/>
    </source>
</evidence>
<keyword evidence="5" id="KW-1003">Cell membrane</keyword>
<keyword evidence="6" id="KW-0145">Chemotaxis</keyword>
<evidence type="ECO:0000256" key="5">
    <source>
        <dbReference type="ARBA" id="ARBA00022475"/>
    </source>
</evidence>
<evidence type="ECO:0000256" key="3">
    <source>
        <dbReference type="ARBA" id="ARBA00020392"/>
    </source>
</evidence>
<evidence type="ECO:0000313" key="11">
    <source>
        <dbReference type="EMBL" id="MDP5273441.1"/>
    </source>
</evidence>
<keyword evidence="7" id="KW-1005">Bacterial flagellum biogenesis</keyword>
<comment type="similarity">
    <text evidence="2">Belongs to the FliJ family.</text>
</comment>
<proteinExistence type="inferred from homology"/>